<sequence length="154" mass="16964">MVTIRETGTLLASMLESAGVYPSTVTAADVRSIVEVFRRFAALPVDGVGRPEEDGDGVLAQFGTFDFRGRPEFSADLTRQLIDASDEDAPMWQLSCTLHWASSTDTELLRSGHLWSFGKTLDEFFTEAVALPGWAWALDRSHTPKDLKIALTEV</sequence>
<dbReference type="Proteomes" id="UP000271683">
    <property type="component" value="Unassembled WGS sequence"/>
</dbReference>
<organism evidence="1 2">
    <name type="scientific">Couchioplanes caeruleus</name>
    <dbReference type="NCBI Taxonomy" id="56438"/>
    <lineage>
        <taxon>Bacteria</taxon>
        <taxon>Bacillati</taxon>
        <taxon>Actinomycetota</taxon>
        <taxon>Actinomycetes</taxon>
        <taxon>Micromonosporales</taxon>
        <taxon>Micromonosporaceae</taxon>
        <taxon>Couchioplanes</taxon>
    </lineage>
</organism>
<comment type="caution">
    <text evidence="1">The sequence shown here is derived from an EMBL/GenBank/DDBJ whole genome shotgun (WGS) entry which is preliminary data.</text>
</comment>
<proteinExistence type="predicted"/>
<accession>A0A3N1GT69</accession>
<gene>
    <name evidence="1" type="ORF">EDD30_6447</name>
</gene>
<evidence type="ECO:0000313" key="2">
    <source>
        <dbReference type="Proteomes" id="UP000271683"/>
    </source>
</evidence>
<name>A0A3N1GT69_9ACTN</name>
<dbReference type="EMBL" id="RJKL01000001">
    <property type="protein sequence ID" value="ROP33463.1"/>
    <property type="molecule type" value="Genomic_DNA"/>
</dbReference>
<evidence type="ECO:0000313" key="1">
    <source>
        <dbReference type="EMBL" id="ROP33463.1"/>
    </source>
</evidence>
<protein>
    <submittedName>
        <fullName evidence="1">Uncharacterized protein</fullName>
    </submittedName>
</protein>
<dbReference type="AlphaFoldDB" id="A0A3N1GT69"/>
<reference evidence="1 2" key="1">
    <citation type="submission" date="2018-11" db="EMBL/GenBank/DDBJ databases">
        <title>Sequencing the genomes of 1000 actinobacteria strains.</title>
        <authorList>
            <person name="Klenk H.-P."/>
        </authorList>
    </citation>
    <scope>NUCLEOTIDE SEQUENCE [LARGE SCALE GENOMIC DNA]</scope>
    <source>
        <strain evidence="1 2">DSM 43634</strain>
    </source>
</reference>
<dbReference type="RefSeq" id="WP_244945471.1">
    <property type="nucleotide sequence ID" value="NZ_RJKL01000001.1"/>
</dbReference>